<evidence type="ECO:0000313" key="5">
    <source>
        <dbReference type="Proteomes" id="UP001187192"/>
    </source>
</evidence>
<keyword evidence="1" id="KW-0677">Repeat</keyword>
<dbReference type="Gene3D" id="3.30.310.210">
    <property type="match status" value="1"/>
</dbReference>
<dbReference type="AlphaFoldDB" id="A0AA88DKU1"/>
<evidence type="ECO:0000256" key="1">
    <source>
        <dbReference type="ARBA" id="ARBA00022737"/>
    </source>
</evidence>
<dbReference type="PROSITE" id="PS50084">
    <property type="entry name" value="KH_TYPE_1"/>
    <property type="match status" value="2"/>
</dbReference>
<dbReference type="Pfam" id="PF00013">
    <property type="entry name" value="KH_1"/>
    <property type="match status" value="2"/>
</dbReference>
<evidence type="ECO:0000256" key="2">
    <source>
        <dbReference type="PROSITE-ProRule" id="PRU00117"/>
    </source>
</evidence>
<organism evidence="4 5">
    <name type="scientific">Ficus carica</name>
    <name type="common">Common fig</name>
    <dbReference type="NCBI Taxonomy" id="3494"/>
    <lineage>
        <taxon>Eukaryota</taxon>
        <taxon>Viridiplantae</taxon>
        <taxon>Streptophyta</taxon>
        <taxon>Embryophyta</taxon>
        <taxon>Tracheophyta</taxon>
        <taxon>Spermatophyta</taxon>
        <taxon>Magnoliopsida</taxon>
        <taxon>eudicotyledons</taxon>
        <taxon>Gunneridae</taxon>
        <taxon>Pentapetalae</taxon>
        <taxon>rosids</taxon>
        <taxon>fabids</taxon>
        <taxon>Rosales</taxon>
        <taxon>Moraceae</taxon>
        <taxon>Ficeae</taxon>
        <taxon>Ficus</taxon>
    </lineage>
</organism>
<evidence type="ECO:0000259" key="3">
    <source>
        <dbReference type="SMART" id="SM00322"/>
    </source>
</evidence>
<dbReference type="InterPro" id="IPR004088">
    <property type="entry name" value="KH_dom_type_1"/>
</dbReference>
<feature type="domain" description="K Homology" evidence="3">
    <location>
        <begin position="104"/>
        <end position="177"/>
    </location>
</feature>
<dbReference type="EMBL" id="BTGU01000068">
    <property type="protein sequence ID" value="GMN57103.1"/>
    <property type="molecule type" value="Genomic_DNA"/>
</dbReference>
<evidence type="ECO:0000313" key="4">
    <source>
        <dbReference type="EMBL" id="GMN57103.1"/>
    </source>
</evidence>
<dbReference type="InterPro" id="IPR036612">
    <property type="entry name" value="KH_dom_type_1_sf"/>
</dbReference>
<gene>
    <name evidence="4" type="ORF">TIFTF001_026211</name>
</gene>
<keyword evidence="5" id="KW-1185">Reference proteome</keyword>
<name>A0AA88DKU1_FICCA</name>
<dbReference type="SMART" id="SM00322">
    <property type="entry name" value="KH"/>
    <property type="match status" value="2"/>
</dbReference>
<dbReference type="GO" id="GO:0003723">
    <property type="term" value="F:RNA binding"/>
    <property type="evidence" value="ECO:0007669"/>
    <property type="project" value="UniProtKB-UniRule"/>
</dbReference>
<dbReference type="InterPro" id="IPR004087">
    <property type="entry name" value="KH_dom"/>
</dbReference>
<protein>
    <recommendedName>
        <fullName evidence="3">K Homology domain-containing protein</fullName>
    </recommendedName>
</protein>
<proteinExistence type="predicted"/>
<accession>A0AA88DKU1</accession>
<feature type="domain" description="K Homology" evidence="3">
    <location>
        <begin position="185"/>
        <end position="259"/>
    </location>
</feature>
<keyword evidence="2" id="KW-0694">RNA-binding</keyword>
<reference evidence="4" key="1">
    <citation type="submission" date="2023-07" db="EMBL/GenBank/DDBJ databases">
        <title>draft genome sequence of fig (Ficus carica).</title>
        <authorList>
            <person name="Takahashi T."/>
            <person name="Nishimura K."/>
        </authorList>
    </citation>
    <scope>NUCLEOTIDE SEQUENCE</scope>
</reference>
<dbReference type="PANTHER" id="PTHR10288">
    <property type="entry name" value="KH DOMAIN CONTAINING RNA BINDING PROTEIN"/>
    <property type="match status" value="1"/>
</dbReference>
<dbReference type="SUPFAM" id="SSF54791">
    <property type="entry name" value="Eukaryotic type KH-domain (KH-domain type I)"/>
    <property type="match status" value="2"/>
</dbReference>
<sequence length="322" mass="34852">MKISGKRDVAKKALYEVSTLLYQNPQKDKPPSFLMLSGGQGFHPPGTPKANMLPPGNPMWSHQNPPPHGMPPIPWMGGFENQPSGYVPGGINNVPPVRDDEASAEFFMKILCSAEKIGGVIGKGGFNVKQLQQESGASIHVQDASGERDERVIRVSAFEALSNPRSQTIEAILQLQNKTSEFSEKGTIIRLLVPSGKVGCILGQGGHVINEMRRRTRADIRVFSQHDKPRAAEDEALVQISGNFEVAKDALAEIATRLRTRTLRDANAGSEHTSVGLANDFCSARSLPGGPPPPNSVQASSFSGYDPFKVPPSYSSSKFHIF</sequence>
<dbReference type="Proteomes" id="UP001187192">
    <property type="component" value="Unassembled WGS sequence"/>
</dbReference>
<comment type="caution">
    <text evidence="4">The sequence shown here is derived from an EMBL/GenBank/DDBJ whole genome shotgun (WGS) entry which is preliminary data.</text>
</comment>